<evidence type="ECO:0000256" key="1">
    <source>
        <dbReference type="SAM" id="SignalP"/>
    </source>
</evidence>
<keyword evidence="3" id="KW-1185">Reference proteome</keyword>
<organism evidence="2 3">
    <name type="scientific">Schaalia naturae</name>
    <dbReference type="NCBI Taxonomy" id="635203"/>
    <lineage>
        <taxon>Bacteria</taxon>
        <taxon>Bacillati</taxon>
        <taxon>Actinomycetota</taxon>
        <taxon>Actinomycetes</taxon>
        <taxon>Actinomycetales</taxon>
        <taxon>Actinomycetaceae</taxon>
        <taxon>Schaalia</taxon>
    </lineage>
</organism>
<gene>
    <name evidence="2" type="ORF">ACFQWG_11650</name>
</gene>
<reference evidence="3" key="1">
    <citation type="journal article" date="2019" name="Int. J. Syst. Evol. Microbiol.">
        <title>The Global Catalogue of Microorganisms (GCM) 10K type strain sequencing project: providing services to taxonomists for standard genome sequencing and annotation.</title>
        <authorList>
            <consortium name="The Broad Institute Genomics Platform"/>
            <consortium name="The Broad Institute Genome Sequencing Center for Infectious Disease"/>
            <person name="Wu L."/>
            <person name="Ma J."/>
        </authorList>
    </citation>
    <scope>NUCLEOTIDE SEQUENCE [LARGE SCALE GENOMIC DNA]</scope>
    <source>
        <strain evidence="3">CCUG 56698</strain>
    </source>
</reference>
<feature type="chain" id="PRO_5045103595" evidence="1">
    <location>
        <begin position="23"/>
        <end position="447"/>
    </location>
</feature>
<proteinExistence type="predicted"/>
<sequence>MKYHKFASVSTATILATALLLAGCGAPRSNPSTEQSGSADGVPLDEEQSLTIWGWSGAPGADAMQDVIDAFTQVHPNISVTYNEIANTDYANKATLGLSSGQEIDVIGVFPNEWAKDNESYLLPVSEWDTTGDLSAELSETSVEQTSKIFSDGILRAVPAYSSGDPVFFYNVDLLKEAGLTEPPATWDDVKKLTEGLESTEPDVATAIIPQDGWFQSSVGLAFIQEFDPTYWNKFVYDQGEWNTDAASQGLNLYQQIFSDGTLDKSTLDISYSDAKTNFGEGKTAMVMSGTWDAGLLSEGYREANGFDIDNVGAVAIPSATGSEGGIRSYVDLALGIPTASEHQEAAAAFIEFMVAGEGVDKWASSLLGVPAKADWTIPEGLLTSDQAVEGWKTIQNLVANPQSDRFVLSNFENQQGSYFLEVARGSMTPDEALTAGEQDASSGKYF</sequence>
<evidence type="ECO:0000313" key="3">
    <source>
        <dbReference type="Proteomes" id="UP001596527"/>
    </source>
</evidence>
<dbReference type="InterPro" id="IPR050490">
    <property type="entry name" value="Bact_solute-bd_prot1"/>
</dbReference>
<evidence type="ECO:0000313" key="2">
    <source>
        <dbReference type="EMBL" id="MFC7581849.1"/>
    </source>
</evidence>
<dbReference type="SUPFAM" id="SSF53850">
    <property type="entry name" value="Periplasmic binding protein-like II"/>
    <property type="match status" value="1"/>
</dbReference>
<dbReference type="EMBL" id="JBHTEF010000001">
    <property type="protein sequence ID" value="MFC7581849.1"/>
    <property type="molecule type" value="Genomic_DNA"/>
</dbReference>
<comment type="caution">
    <text evidence="2">The sequence shown here is derived from an EMBL/GenBank/DDBJ whole genome shotgun (WGS) entry which is preliminary data.</text>
</comment>
<dbReference type="RefSeq" id="WP_380975508.1">
    <property type="nucleotide sequence ID" value="NZ_JBHTEF010000001.1"/>
</dbReference>
<dbReference type="Proteomes" id="UP001596527">
    <property type="component" value="Unassembled WGS sequence"/>
</dbReference>
<keyword evidence="1" id="KW-0732">Signal</keyword>
<dbReference type="Gene3D" id="3.40.190.10">
    <property type="entry name" value="Periplasmic binding protein-like II"/>
    <property type="match status" value="1"/>
</dbReference>
<name>A0ABW2SNZ0_9ACTO</name>
<dbReference type="Pfam" id="PF01547">
    <property type="entry name" value="SBP_bac_1"/>
    <property type="match status" value="1"/>
</dbReference>
<dbReference type="PANTHER" id="PTHR43649:SF12">
    <property type="entry name" value="DIACETYLCHITOBIOSE BINDING PROTEIN DASA"/>
    <property type="match status" value="1"/>
</dbReference>
<dbReference type="PANTHER" id="PTHR43649">
    <property type="entry name" value="ARABINOSE-BINDING PROTEIN-RELATED"/>
    <property type="match status" value="1"/>
</dbReference>
<accession>A0ABW2SNZ0</accession>
<feature type="signal peptide" evidence="1">
    <location>
        <begin position="1"/>
        <end position="22"/>
    </location>
</feature>
<dbReference type="PROSITE" id="PS51257">
    <property type="entry name" value="PROKAR_LIPOPROTEIN"/>
    <property type="match status" value="1"/>
</dbReference>
<dbReference type="InterPro" id="IPR006059">
    <property type="entry name" value="SBP"/>
</dbReference>
<protein>
    <submittedName>
        <fullName evidence="2">ABC transporter substrate-binding protein</fullName>
    </submittedName>
</protein>